<name>A0A397FZC0_APHAT</name>
<feature type="compositionally biased region" description="Acidic residues" evidence="1">
    <location>
        <begin position="411"/>
        <end position="422"/>
    </location>
</feature>
<feature type="region of interest" description="Disordered" evidence="1">
    <location>
        <begin position="753"/>
        <end position="808"/>
    </location>
</feature>
<feature type="compositionally biased region" description="Low complexity" evidence="1">
    <location>
        <begin position="533"/>
        <end position="549"/>
    </location>
</feature>
<feature type="region of interest" description="Disordered" evidence="1">
    <location>
        <begin position="348"/>
        <end position="381"/>
    </location>
</feature>
<feature type="region of interest" description="Disordered" evidence="1">
    <location>
        <begin position="404"/>
        <end position="449"/>
    </location>
</feature>
<proteinExistence type="predicted"/>
<organism evidence="3 4">
    <name type="scientific">Aphanomyces astaci</name>
    <name type="common">Crayfish plague agent</name>
    <dbReference type="NCBI Taxonomy" id="112090"/>
    <lineage>
        <taxon>Eukaryota</taxon>
        <taxon>Sar</taxon>
        <taxon>Stramenopiles</taxon>
        <taxon>Oomycota</taxon>
        <taxon>Saprolegniomycetes</taxon>
        <taxon>Saprolegniales</taxon>
        <taxon>Verrucalvaceae</taxon>
        <taxon>Aphanomyces</taxon>
    </lineage>
</organism>
<feature type="region of interest" description="Disordered" evidence="1">
    <location>
        <begin position="255"/>
        <end position="278"/>
    </location>
</feature>
<evidence type="ECO:0000313" key="4">
    <source>
        <dbReference type="Proteomes" id="UP000266196"/>
    </source>
</evidence>
<accession>A0A397FZC0</accession>
<feature type="compositionally biased region" description="Acidic residues" evidence="1">
    <location>
        <begin position="258"/>
        <end position="276"/>
    </location>
</feature>
<dbReference type="InterPro" id="IPR001005">
    <property type="entry name" value="SANT/Myb"/>
</dbReference>
<dbReference type="VEuPathDB" id="FungiDB:H257_13170"/>
<dbReference type="PROSITE" id="PS50090">
    <property type="entry name" value="MYB_LIKE"/>
    <property type="match status" value="1"/>
</dbReference>
<dbReference type="EMBL" id="QUTE01001490">
    <property type="protein sequence ID" value="RHZ41234.1"/>
    <property type="molecule type" value="Genomic_DNA"/>
</dbReference>
<sequence length="808" mass="87807">MYKLSKRLVTCSATTNMSVQHDTKRKKWTFDEDIVLLRQVSADLPFEASHGTIGSNWESVARTLTSCSTFGRNVNGKKCQNRFNILLDEHKILRQEAMKASGASEDETEKTQLLDDLLLRMQETEEKSVKASIAASAANRSKDLNAHHVRHEAMKTIGKRKVEELGPSKSTPSKKQETLEVPARMRRRGNSKCMGCEVPIFGAGAKYCERCTITLSLSLDATRTTMRSRKNIAQAVDIVEVLSSDEEREHLRLQQIENAEEISDDDMDTSSDEELSDDLRTDDLRVLATDGDGVFRAQVDNRNILRSRTFARYRFRINDFPISTPLVPASAVPAGASSTSVPESTTIITNHTSHGRGKKRPIVTSTTPTKKKASSKKPASAYQGAIDPALLHYIQNPDDYAASEYESSANDADDNDADDDLIDLAHSDGSATEDEEYGARNRRRRQHPAVPDEPCFICESRGAPNGGRSMRVQCPDCEGIYHRSCADAHDGNQTGCLQCADDDLIDDSELTEADLATTSHVFGAFHVKDEPDPASSADSLPPASHLSPSRLDDDDAEDDMVDSGTLPDVVPDASHVKQTILDGWKKFLDIHTAAFDADFVAATRAIEAANGFQTTLESDLHKLFQHYTTEQAKAEELERTQAAAAASSIGAAASSPCKSAVHDEASPPNTSIEPNGHEIHHDDTAAACPEEATIDLTSDNDDEDDVVEVCGTLPSASPAVAINATSVKPHSVSPTNTVGRPPDADANVALVRNQPPPDISDLPPKKAKRRIPLVSVVPSRPVQPKARPQDPRRPLSTVVAASAPPPLP</sequence>
<reference evidence="3 4" key="1">
    <citation type="submission" date="2018-08" db="EMBL/GenBank/DDBJ databases">
        <title>Aphanomyces genome sequencing and annotation.</title>
        <authorList>
            <person name="Minardi D."/>
            <person name="Oidtmann B."/>
            <person name="Van Der Giezen M."/>
            <person name="Studholme D.J."/>
        </authorList>
    </citation>
    <scope>NUCLEOTIDE SEQUENCE [LARGE SCALE GENOMIC DNA]</scope>
    <source>
        <strain evidence="3 4">197901</strain>
    </source>
</reference>
<evidence type="ECO:0000259" key="2">
    <source>
        <dbReference type="PROSITE" id="PS50090"/>
    </source>
</evidence>
<dbReference type="Proteomes" id="UP000266196">
    <property type="component" value="Unassembled WGS sequence"/>
</dbReference>
<feature type="domain" description="Myb-like" evidence="2">
    <location>
        <begin position="20"/>
        <end position="87"/>
    </location>
</feature>
<evidence type="ECO:0000256" key="1">
    <source>
        <dbReference type="SAM" id="MobiDB-lite"/>
    </source>
</evidence>
<evidence type="ECO:0000313" key="3">
    <source>
        <dbReference type="EMBL" id="RHZ41234.1"/>
    </source>
</evidence>
<dbReference type="AlphaFoldDB" id="A0A397FZC0"/>
<dbReference type="VEuPathDB" id="FungiDB:H257_05746"/>
<feature type="compositionally biased region" description="Acidic residues" evidence="1">
    <location>
        <begin position="552"/>
        <end position="561"/>
    </location>
</feature>
<dbReference type="PANTHER" id="PTHR37558:SF1">
    <property type="entry name" value="HTH CENPB-TYPE DOMAIN-CONTAINING PROTEIN"/>
    <property type="match status" value="1"/>
</dbReference>
<dbReference type="Gene3D" id="1.10.10.60">
    <property type="entry name" value="Homeodomain-like"/>
    <property type="match status" value="1"/>
</dbReference>
<comment type="caution">
    <text evidence="3">The sequence shown here is derived from an EMBL/GenBank/DDBJ whole genome shotgun (WGS) entry which is preliminary data.</text>
</comment>
<feature type="region of interest" description="Disordered" evidence="1">
    <location>
        <begin position="162"/>
        <end position="182"/>
    </location>
</feature>
<protein>
    <recommendedName>
        <fullName evidence="2">Myb-like domain-containing protein</fullName>
    </recommendedName>
</protein>
<gene>
    <name evidence="3" type="ORF">DYB31_003551</name>
</gene>
<dbReference type="PANTHER" id="PTHR37558">
    <property type="entry name" value="HTH CENPB-TYPE DOMAIN-CONTAINING PROTEIN"/>
    <property type="match status" value="1"/>
</dbReference>
<feature type="region of interest" description="Disordered" evidence="1">
    <location>
        <begin position="527"/>
        <end position="568"/>
    </location>
</feature>